<reference evidence="1 2" key="1">
    <citation type="submission" date="2021-06" db="EMBL/GenBank/DDBJ databases">
        <title>Caerostris extrusa draft genome.</title>
        <authorList>
            <person name="Kono N."/>
            <person name="Arakawa K."/>
        </authorList>
    </citation>
    <scope>NUCLEOTIDE SEQUENCE [LARGE SCALE GENOMIC DNA]</scope>
</reference>
<dbReference type="Proteomes" id="UP001054945">
    <property type="component" value="Unassembled WGS sequence"/>
</dbReference>
<proteinExistence type="predicted"/>
<sequence>MRTLKKRFHACMERWDEWRKTSNFGCGIWIFTKRRFTLFSVHPLNTPLLPRTQRRPATARCLRFNKFPLSNANAGFWPGPPLIGLPDI</sequence>
<name>A0AAV4XBI0_CAEEX</name>
<protein>
    <submittedName>
        <fullName evidence="1">Uncharacterized protein</fullName>
    </submittedName>
</protein>
<accession>A0AAV4XBI0</accession>
<organism evidence="1 2">
    <name type="scientific">Caerostris extrusa</name>
    <name type="common">Bark spider</name>
    <name type="synonym">Caerostris bankana</name>
    <dbReference type="NCBI Taxonomy" id="172846"/>
    <lineage>
        <taxon>Eukaryota</taxon>
        <taxon>Metazoa</taxon>
        <taxon>Ecdysozoa</taxon>
        <taxon>Arthropoda</taxon>
        <taxon>Chelicerata</taxon>
        <taxon>Arachnida</taxon>
        <taxon>Araneae</taxon>
        <taxon>Araneomorphae</taxon>
        <taxon>Entelegynae</taxon>
        <taxon>Araneoidea</taxon>
        <taxon>Araneidae</taxon>
        <taxon>Caerostris</taxon>
    </lineage>
</organism>
<gene>
    <name evidence="1" type="ORF">CEXT_668771</name>
</gene>
<evidence type="ECO:0000313" key="1">
    <source>
        <dbReference type="EMBL" id="GIY92276.1"/>
    </source>
</evidence>
<dbReference type="EMBL" id="BPLR01017516">
    <property type="protein sequence ID" value="GIY92276.1"/>
    <property type="molecule type" value="Genomic_DNA"/>
</dbReference>
<keyword evidence="2" id="KW-1185">Reference proteome</keyword>
<evidence type="ECO:0000313" key="2">
    <source>
        <dbReference type="Proteomes" id="UP001054945"/>
    </source>
</evidence>
<dbReference type="AlphaFoldDB" id="A0AAV4XBI0"/>
<comment type="caution">
    <text evidence="1">The sequence shown here is derived from an EMBL/GenBank/DDBJ whole genome shotgun (WGS) entry which is preliminary data.</text>
</comment>